<accession>A0A9P7K9K8</accession>
<organism evidence="1 2">
    <name type="scientific">Asterophora parasitica</name>
    <dbReference type="NCBI Taxonomy" id="117018"/>
    <lineage>
        <taxon>Eukaryota</taxon>
        <taxon>Fungi</taxon>
        <taxon>Dikarya</taxon>
        <taxon>Basidiomycota</taxon>
        <taxon>Agaricomycotina</taxon>
        <taxon>Agaricomycetes</taxon>
        <taxon>Agaricomycetidae</taxon>
        <taxon>Agaricales</taxon>
        <taxon>Tricholomatineae</taxon>
        <taxon>Lyophyllaceae</taxon>
        <taxon>Asterophora</taxon>
    </lineage>
</organism>
<reference evidence="1" key="2">
    <citation type="submission" date="2021-10" db="EMBL/GenBank/DDBJ databases">
        <title>Phylogenomics reveals ancestral predisposition of the termite-cultivated fungus Termitomyces towards a domesticated lifestyle.</title>
        <authorList>
            <person name="Auxier B."/>
            <person name="Grum-Grzhimaylo A."/>
            <person name="Cardenas M.E."/>
            <person name="Lodge J.D."/>
            <person name="Laessoe T."/>
            <person name="Pedersen O."/>
            <person name="Smith M.E."/>
            <person name="Kuyper T.W."/>
            <person name="Franco-Molano E.A."/>
            <person name="Baroni T.J."/>
            <person name="Aanen D.K."/>
        </authorList>
    </citation>
    <scope>NUCLEOTIDE SEQUENCE</scope>
    <source>
        <strain evidence="1">AP01</strain>
        <tissue evidence="1">Mycelium</tissue>
    </source>
</reference>
<dbReference type="AlphaFoldDB" id="A0A9P7K9K8"/>
<sequence length="305" mass="34500">MPMVSHRTAFPNELLHDIVLRVVATSIHTICVSPDDVEWEMNVLSTLCRVSFNFRTITLELARRAFQSKPEEGLHTVLPPFVKQMERLRVFGLRLHRPAEKHASYFEPLQEDSLLIFGYSLFLSAMSLRYNSSDASPQAFETTHEIIISALSASLVICLKVEPPGMGDVLSDIMCMEMDLVRSGLDIVRAALQLDRLMRGAPIKMPLHYPEAAKEEEDPIAKRRLQLTLTRIHEEVEKIEKAEVIYASVIASDKIFVPKKLPGVIPVLKRLREFEGSEPSITDRVDTLLDQGSAFVPFRDCYVPS</sequence>
<protein>
    <submittedName>
        <fullName evidence="1">Uncharacterized protein</fullName>
    </submittedName>
</protein>
<dbReference type="OrthoDB" id="2999415at2759"/>
<evidence type="ECO:0000313" key="1">
    <source>
        <dbReference type="EMBL" id="KAG5641219.1"/>
    </source>
</evidence>
<evidence type="ECO:0000313" key="2">
    <source>
        <dbReference type="Proteomes" id="UP000775547"/>
    </source>
</evidence>
<gene>
    <name evidence="1" type="ORF">DXG03_005753</name>
</gene>
<dbReference type="EMBL" id="JABCKV010000359">
    <property type="protein sequence ID" value="KAG5641219.1"/>
    <property type="molecule type" value="Genomic_DNA"/>
</dbReference>
<comment type="caution">
    <text evidence="1">The sequence shown here is derived from an EMBL/GenBank/DDBJ whole genome shotgun (WGS) entry which is preliminary data.</text>
</comment>
<dbReference type="Proteomes" id="UP000775547">
    <property type="component" value="Unassembled WGS sequence"/>
</dbReference>
<keyword evidence="2" id="KW-1185">Reference proteome</keyword>
<proteinExistence type="predicted"/>
<name>A0A9P7K9K8_9AGAR</name>
<reference evidence="1" key="1">
    <citation type="submission" date="2020-07" db="EMBL/GenBank/DDBJ databases">
        <authorList>
            <person name="Nieuwenhuis M."/>
            <person name="Van De Peppel L.J.J."/>
        </authorList>
    </citation>
    <scope>NUCLEOTIDE SEQUENCE</scope>
    <source>
        <strain evidence="1">AP01</strain>
        <tissue evidence="1">Mycelium</tissue>
    </source>
</reference>